<dbReference type="Pfam" id="PF08281">
    <property type="entry name" value="Sigma70_r4_2"/>
    <property type="match status" value="1"/>
</dbReference>
<gene>
    <name evidence="7" type="ORF">MUB52_07690</name>
</gene>
<feature type="domain" description="RNA polymerase sigma-70 region 2" evidence="5">
    <location>
        <begin position="11"/>
        <end position="74"/>
    </location>
</feature>
<evidence type="ECO:0000256" key="1">
    <source>
        <dbReference type="ARBA" id="ARBA00010641"/>
    </source>
</evidence>
<dbReference type="RefSeq" id="WP_263843631.1">
    <property type="nucleotide sequence ID" value="NZ_JALIEB010000004.1"/>
</dbReference>
<name>A0ABT3BDT8_9RHOB</name>
<keyword evidence="2" id="KW-0805">Transcription regulation</keyword>
<keyword evidence="8" id="KW-1185">Reference proteome</keyword>
<dbReference type="InterPro" id="IPR039425">
    <property type="entry name" value="RNA_pol_sigma-70-like"/>
</dbReference>
<dbReference type="Pfam" id="PF04542">
    <property type="entry name" value="Sigma70_r2"/>
    <property type="match status" value="1"/>
</dbReference>
<keyword evidence="3" id="KW-0731">Sigma factor</keyword>
<evidence type="ECO:0000256" key="4">
    <source>
        <dbReference type="ARBA" id="ARBA00023163"/>
    </source>
</evidence>
<feature type="domain" description="RNA polymerase sigma factor 70 region 4 type 2" evidence="6">
    <location>
        <begin position="107"/>
        <end position="156"/>
    </location>
</feature>
<evidence type="ECO:0000259" key="6">
    <source>
        <dbReference type="Pfam" id="PF08281"/>
    </source>
</evidence>
<dbReference type="InterPro" id="IPR013325">
    <property type="entry name" value="RNA_pol_sigma_r2"/>
</dbReference>
<reference evidence="7 8" key="1">
    <citation type="submission" date="2022-04" db="EMBL/GenBank/DDBJ databases">
        <title>Roseobacter sp. WL0113 is a bacterium isolated from neritic sediment.</title>
        <authorList>
            <person name="Wang L."/>
            <person name="He W."/>
            <person name="Zhang D.-F."/>
        </authorList>
    </citation>
    <scope>NUCLEOTIDE SEQUENCE [LARGE SCALE GENOMIC DNA]</scope>
    <source>
        <strain evidence="7 8">WL0113</strain>
    </source>
</reference>
<dbReference type="PANTHER" id="PTHR43133">
    <property type="entry name" value="RNA POLYMERASE ECF-TYPE SIGMA FACTO"/>
    <property type="match status" value="1"/>
</dbReference>
<dbReference type="Gene3D" id="1.10.1740.10">
    <property type="match status" value="1"/>
</dbReference>
<evidence type="ECO:0000256" key="2">
    <source>
        <dbReference type="ARBA" id="ARBA00023015"/>
    </source>
</evidence>
<dbReference type="InterPro" id="IPR013324">
    <property type="entry name" value="RNA_pol_sigma_r3/r4-like"/>
</dbReference>
<dbReference type="NCBIfam" id="TIGR02937">
    <property type="entry name" value="sigma70-ECF"/>
    <property type="match status" value="1"/>
</dbReference>
<protein>
    <submittedName>
        <fullName evidence="7">RNA polymerase sigma factor</fullName>
    </submittedName>
</protein>
<keyword evidence="4" id="KW-0804">Transcription</keyword>
<evidence type="ECO:0000313" key="7">
    <source>
        <dbReference type="EMBL" id="MCV3271304.1"/>
    </source>
</evidence>
<evidence type="ECO:0000313" key="8">
    <source>
        <dbReference type="Proteomes" id="UP001208690"/>
    </source>
</evidence>
<evidence type="ECO:0000256" key="3">
    <source>
        <dbReference type="ARBA" id="ARBA00023082"/>
    </source>
</evidence>
<dbReference type="InterPro" id="IPR013249">
    <property type="entry name" value="RNA_pol_sigma70_r4_t2"/>
</dbReference>
<dbReference type="PANTHER" id="PTHR43133:SF25">
    <property type="entry name" value="RNA POLYMERASE SIGMA FACTOR RFAY-RELATED"/>
    <property type="match status" value="1"/>
</dbReference>
<dbReference type="EMBL" id="JALIEB010000004">
    <property type="protein sequence ID" value="MCV3271304.1"/>
    <property type="molecule type" value="Genomic_DNA"/>
</dbReference>
<dbReference type="InterPro" id="IPR007627">
    <property type="entry name" value="RNA_pol_sigma70_r2"/>
</dbReference>
<dbReference type="SUPFAM" id="SSF88946">
    <property type="entry name" value="Sigma2 domain of RNA polymerase sigma factors"/>
    <property type="match status" value="1"/>
</dbReference>
<dbReference type="Gene3D" id="1.10.10.10">
    <property type="entry name" value="Winged helix-like DNA-binding domain superfamily/Winged helix DNA-binding domain"/>
    <property type="match status" value="1"/>
</dbReference>
<dbReference type="SUPFAM" id="SSF88659">
    <property type="entry name" value="Sigma3 and sigma4 domains of RNA polymerase sigma factors"/>
    <property type="match status" value="1"/>
</dbReference>
<evidence type="ECO:0000259" key="5">
    <source>
        <dbReference type="Pfam" id="PF04542"/>
    </source>
</evidence>
<comment type="caution">
    <text evidence="7">The sequence shown here is derived from an EMBL/GenBank/DDBJ whole genome shotgun (WGS) entry which is preliminary data.</text>
</comment>
<dbReference type="InterPro" id="IPR014284">
    <property type="entry name" value="RNA_pol_sigma-70_dom"/>
</dbReference>
<comment type="similarity">
    <text evidence="1">Belongs to the sigma-70 factor family. ECF subfamily.</text>
</comment>
<organism evidence="7 8">
    <name type="scientific">Roseobacter sinensis</name>
    <dbReference type="NCBI Taxonomy" id="2931391"/>
    <lineage>
        <taxon>Bacteria</taxon>
        <taxon>Pseudomonadati</taxon>
        <taxon>Pseudomonadota</taxon>
        <taxon>Alphaproteobacteria</taxon>
        <taxon>Rhodobacterales</taxon>
        <taxon>Roseobacteraceae</taxon>
        <taxon>Roseobacter</taxon>
    </lineage>
</organism>
<dbReference type="Proteomes" id="UP001208690">
    <property type="component" value="Unassembled WGS sequence"/>
</dbReference>
<dbReference type="CDD" id="cd06171">
    <property type="entry name" value="Sigma70_r4"/>
    <property type="match status" value="1"/>
</dbReference>
<dbReference type="InterPro" id="IPR036388">
    <property type="entry name" value="WH-like_DNA-bd_sf"/>
</dbReference>
<proteinExistence type="inferred from homology"/>
<sequence length="176" mass="19504">MSDTFADGIIALLPNLRRFALSLCRAPDTADDLVQITVERAFAARHQFDPETRLDAWLFRILRNAWIDMTRRSKTRGTEIDIDDAPDASTVDGTKVTETALMLKAAKSAIDTLPEAQRDVIMLICVEEMSYKEAAEVLETPVGTIMSRLSRARIALAKKLGINQDPARSSESHGES</sequence>
<accession>A0ABT3BDT8</accession>